<name>A0A5N8VC03_9ACTN</name>
<proteinExistence type="predicted"/>
<dbReference type="AlphaFoldDB" id="A0A5N8VC03"/>
<evidence type="ECO:0000313" key="1">
    <source>
        <dbReference type="EMBL" id="MPY32539.1"/>
    </source>
</evidence>
<keyword evidence="2" id="KW-1185">Reference proteome</keyword>
<accession>A0A5N8VC03</accession>
<organism evidence="1 2">
    <name type="scientific">Streptomyces adustus</name>
    <dbReference type="NCBI Taxonomy" id="1609272"/>
    <lineage>
        <taxon>Bacteria</taxon>
        <taxon>Bacillati</taxon>
        <taxon>Actinomycetota</taxon>
        <taxon>Actinomycetes</taxon>
        <taxon>Kitasatosporales</taxon>
        <taxon>Streptomycetaceae</taxon>
        <taxon>Streptomyces</taxon>
    </lineage>
</organism>
<dbReference type="Proteomes" id="UP000325849">
    <property type="component" value="Unassembled WGS sequence"/>
</dbReference>
<protein>
    <submittedName>
        <fullName evidence="1">Uncharacterized protein</fullName>
    </submittedName>
</protein>
<sequence>MRQREQYGRFYEDDFVEAEFVEDIYTTDMGLTWLASQWEVLEEFYREHFPALADDPGPVTVWLMLAESSVDQFDRSKAAQLSQDVQRLLRSPLPDETVRTVWRAATHGVFDPREHGMSAGSWLRRTEEAWLARVRQDDPAFVPPPPQPVVDEELRRAVLRVIHPVSERLSLAAENPPFGLAVTGVVPALKQVVTESCADLGYRLFLRAMKAYHVPADKPSLVALGERFGYPCWVVPEGLNDRTD</sequence>
<comment type="caution">
    <text evidence="1">The sequence shown here is derived from an EMBL/GenBank/DDBJ whole genome shotgun (WGS) entry which is preliminary data.</text>
</comment>
<dbReference type="RefSeq" id="WP_152888032.1">
    <property type="nucleotide sequence ID" value="NZ_VJZD01000049.1"/>
</dbReference>
<evidence type="ECO:0000313" key="2">
    <source>
        <dbReference type="Proteomes" id="UP000325849"/>
    </source>
</evidence>
<gene>
    <name evidence="1" type="ORF">FNH09_15045</name>
</gene>
<reference evidence="1 2" key="1">
    <citation type="submission" date="2019-07" db="EMBL/GenBank/DDBJ databases">
        <title>New species of Amycolatopsis and Streptomyces.</title>
        <authorList>
            <person name="Duangmal K."/>
            <person name="Teo W.F.A."/>
            <person name="Lipun K."/>
        </authorList>
    </citation>
    <scope>NUCLEOTIDE SEQUENCE [LARGE SCALE GENOMIC DNA]</scope>
    <source>
        <strain evidence="1 2">NBRC 109810</strain>
    </source>
</reference>
<dbReference type="EMBL" id="VJZD01000049">
    <property type="protein sequence ID" value="MPY32539.1"/>
    <property type="molecule type" value="Genomic_DNA"/>
</dbReference>
<dbReference type="OrthoDB" id="4317261at2"/>